<organism evidence="8 9">
    <name type="scientific">Aegilops tauschii subsp. strangulata</name>
    <name type="common">Goatgrass</name>
    <dbReference type="NCBI Taxonomy" id="200361"/>
    <lineage>
        <taxon>Eukaryota</taxon>
        <taxon>Viridiplantae</taxon>
        <taxon>Streptophyta</taxon>
        <taxon>Embryophyta</taxon>
        <taxon>Tracheophyta</taxon>
        <taxon>Spermatophyta</taxon>
        <taxon>Magnoliopsida</taxon>
        <taxon>Liliopsida</taxon>
        <taxon>Poales</taxon>
        <taxon>Poaceae</taxon>
        <taxon>BOP clade</taxon>
        <taxon>Pooideae</taxon>
        <taxon>Triticodae</taxon>
        <taxon>Triticeae</taxon>
        <taxon>Triticinae</taxon>
        <taxon>Aegilops</taxon>
    </lineage>
</organism>
<evidence type="ECO:0000256" key="5">
    <source>
        <dbReference type="SAM" id="MobiDB-lite"/>
    </source>
</evidence>
<reference evidence="8" key="5">
    <citation type="journal article" date="2021" name="G3 (Bethesda)">
        <title>Aegilops tauschii genome assembly Aet v5.0 features greater sequence contiguity and improved annotation.</title>
        <authorList>
            <person name="Wang L."/>
            <person name="Zhu T."/>
            <person name="Rodriguez J.C."/>
            <person name="Deal K.R."/>
            <person name="Dubcovsky J."/>
            <person name="McGuire P.E."/>
            <person name="Lux T."/>
            <person name="Spannagl M."/>
            <person name="Mayer K.F.X."/>
            <person name="Baldrich P."/>
            <person name="Meyers B.C."/>
            <person name="Huo N."/>
            <person name="Gu Y.Q."/>
            <person name="Zhou H."/>
            <person name="Devos K.M."/>
            <person name="Bennetzen J.L."/>
            <person name="Unver T."/>
            <person name="Budak H."/>
            <person name="Gulick P.J."/>
            <person name="Galiba G."/>
            <person name="Kalapos B."/>
            <person name="Nelson D.R."/>
            <person name="Li P."/>
            <person name="You F.M."/>
            <person name="Luo M.C."/>
            <person name="Dvorak J."/>
        </authorList>
    </citation>
    <scope>NUCLEOTIDE SEQUENCE [LARGE SCALE GENOMIC DNA]</scope>
    <source>
        <strain evidence="8">cv. AL8/78</strain>
    </source>
</reference>
<keyword evidence="1" id="KW-0479">Metal-binding</keyword>
<dbReference type="InterPro" id="IPR011016">
    <property type="entry name" value="Znf_RING-CH"/>
</dbReference>
<feature type="region of interest" description="Disordered" evidence="5">
    <location>
        <begin position="132"/>
        <end position="156"/>
    </location>
</feature>
<protein>
    <recommendedName>
        <fullName evidence="7">RING-type domain-containing protein</fullName>
    </recommendedName>
</protein>
<reference evidence="8" key="3">
    <citation type="journal article" date="2017" name="Nature">
        <title>Genome sequence of the progenitor of the wheat D genome Aegilops tauschii.</title>
        <authorList>
            <person name="Luo M.C."/>
            <person name="Gu Y.Q."/>
            <person name="Puiu D."/>
            <person name="Wang H."/>
            <person name="Twardziok S.O."/>
            <person name="Deal K.R."/>
            <person name="Huo N."/>
            <person name="Zhu T."/>
            <person name="Wang L."/>
            <person name="Wang Y."/>
            <person name="McGuire P.E."/>
            <person name="Liu S."/>
            <person name="Long H."/>
            <person name="Ramasamy R.K."/>
            <person name="Rodriguez J.C."/>
            <person name="Van S.L."/>
            <person name="Yuan L."/>
            <person name="Wang Z."/>
            <person name="Xia Z."/>
            <person name="Xiao L."/>
            <person name="Anderson O.D."/>
            <person name="Ouyang S."/>
            <person name="Liang Y."/>
            <person name="Zimin A.V."/>
            <person name="Pertea G."/>
            <person name="Qi P."/>
            <person name="Bennetzen J.L."/>
            <person name="Dai X."/>
            <person name="Dawson M.W."/>
            <person name="Muller H.G."/>
            <person name="Kugler K."/>
            <person name="Rivarola-Duarte L."/>
            <person name="Spannagl M."/>
            <person name="Mayer K.F.X."/>
            <person name="Lu F.H."/>
            <person name="Bevan M.W."/>
            <person name="Leroy P."/>
            <person name="Li P."/>
            <person name="You F.M."/>
            <person name="Sun Q."/>
            <person name="Liu Z."/>
            <person name="Lyons E."/>
            <person name="Wicker T."/>
            <person name="Salzberg S.L."/>
            <person name="Devos K.M."/>
            <person name="Dvorak J."/>
        </authorList>
    </citation>
    <scope>NUCLEOTIDE SEQUENCE [LARGE SCALE GENOMIC DNA]</scope>
    <source>
        <strain evidence="8">cv. AL8/78</strain>
    </source>
</reference>
<evidence type="ECO:0000256" key="1">
    <source>
        <dbReference type="ARBA" id="ARBA00022723"/>
    </source>
</evidence>
<dbReference type="PROSITE" id="PS50089">
    <property type="entry name" value="ZF_RING_2"/>
    <property type="match status" value="1"/>
</dbReference>
<dbReference type="SMART" id="SM00744">
    <property type="entry name" value="RINGv"/>
    <property type="match status" value="1"/>
</dbReference>
<dbReference type="Proteomes" id="UP000015105">
    <property type="component" value="Chromosome 2D"/>
</dbReference>
<reference evidence="9" key="2">
    <citation type="journal article" date="2017" name="Nat. Plants">
        <title>The Aegilops tauschii genome reveals multiple impacts of transposons.</title>
        <authorList>
            <person name="Zhao G."/>
            <person name="Zou C."/>
            <person name="Li K."/>
            <person name="Wang K."/>
            <person name="Li T."/>
            <person name="Gao L."/>
            <person name="Zhang X."/>
            <person name="Wang H."/>
            <person name="Yang Z."/>
            <person name="Liu X."/>
            <person name="Jiang W."/>
            <person name="Mao L."/>
            <person name="Kong X."/>
            <person name="Jiao Y."/>
            <person name="Jia J."/>
        </authorList>
    </citation>
    <scope>NUCLEOTIDE SEQUENCE [LARGE SCALE GENOMIC DNA]</scope>
    <source>
        <strain evidence="9">cv. AL8/78</strain>
    </source>
</reference>
<evidence type="ECO:0000259" key="7">
    <source>
        <dbReference type="PROSITE" id="PS50089"/>
    </source>
</evidence>
<dbReference type="GO" id="GO:0016567">
    <property type="term" value="P:protein ubiquitination"/>
    <property type="evidence" value="ECO:0007669"/>
    <property type="project" value="TreeGrafter"/>
</dbReference>
<keyword evidence="2 4" id="KW-0863">Zinc-finger</keyword>
<evidence type="ECO:0000256" key="3">
    <source>
        <dbReference type="ARBA" id="ARBA00022833"/>
    </source>
</evidence>
<evidence type="ECO:0000256" key="4">
    <source>
        <dbReference type="PROSITE-ProRule" id="PRU00175"/>
    </source>
</evidence>
<dbReference type="Gene3D" id="3.30.40.10">
    <property type="entry name" value="Zinc/RING finger domain, C3HC4 (zinc finger)"/>
    <property type="match status" value="1"/>
</dbReference>
<dbReference type="PANTHER" id="PTHR45969">
    <property type="entry name" value="RING ZINC FINGER PROTEIN-RELATED"/>
    <property type="match status" value="1"/>
</dbReference>
<dbReference type="GO" id="GO:0008270">
    <property type="term" value="F:zinc ion binding"/>
    <property type="evidence" value="ECO:0007669"/>
    <property type="project" value="UniProtKB-KW"/>
</dbReference>
<evidence type="ECO:0000313" key="8">
    <source>
        <dbReference type="EnsemblPlants" id="AET2Gv20880400.1"/>
    </source>
</evidence>
<dbReference type="PANTHER" id="PTHR45969:SF8">
    <property type="entry name" value="OS04G0580800 PROTEIN"/>
    <property type="match status" value="1"/>
</dbReference>
<sequence>VPTRVLPCEAQTRAHARTASTWLAAARCAPTAAKCSRPPARWPRRACAMTFPLVCYCNAVPRPIAAVFRFFHATALAFVLILCLLGLYEFPYTPEEHAALISGGRRRPNRDGALPETVKQRLPPVEFAVHLAERSRSSTSKRPAPAGRHDDDDDGDASTCRVCLERLELTDEVRPLGNCSHAFHRGCIDRWIDVGEVTCPLCRSNLLPRQRGGLLANARARFS</sequence>
<reference evidence="8" key="4">
    <citation type="submission" date="2019-03" db="UniProtKB">
        <authorList>
            <consortium name="EnsemblPlants"/>
        </authorList>
    </citation>
    <scope>IDENTIFICATION</scope>
</reference>
<keyword evidence="9" id="KW-1185">Reference proteome</keyword>
<accession>A0A453CKX4</accession>
<dbReference type="EnsemblPlants" id="AET2Gv20880400.1">
    <property type="protein sequence ID" value="AET2Gv20880400.1"/>
    <property type="gene ID" value="AET2Gv20880400"/>
</dbReference>
<evidence type="ECO:0000256" key="6">
    <source>
        <dbReference type="SAM" id="Phobius"/>
    </source>
</evidence>
<dbReference type="AlphaFoldDB" id="A0A453CKX4"/>
<keyword evidence="6" id="KW-0812">Transmembrane</keyword>
<dbReference type="Pfam" id="PF13639">
    <property type="entry name" value="zf-RING_2"/>
    <property type="match status" value="1"/>
</dbReference>
<dbReference type="GO" id="GO:0061630">
    <property type="term" value="F:ubiquitin protein ligase activity"/>
    <property type="evidence" value="ECO:0007669"/>
    <property type="project" value="TreeGrafter"/>
</dbReference>
<proteinExistence type="predicted"/>
<dbReference type="STRING" id="200361.A0A453CKX4"/>
<feature type="transmembrane region" description="Helical" evidence="6">
    <location>
        <begin position="70"/>
        <end position="88"/>
    </location>
</feature>
<keyword evidence="3" id="KW-0862">Zinc</keyword>
<feature type="domain" description="RING-type" evidence="7">
    <location>
        <begin position="160"/>
        <end position="203"/>
    </location>
</feature>
<evidence type="ECO:0000313" key="9">
    <source>
        <dbReference type="Proteomes" id="UP000015105"/>
    </source>
</evidence>
<dbReference type="InterPro" id="IPR013083">
    <property type="entry name" value="Znf_RING/FYVE/PHD"/>
</dbReference>
<dbReference type="Gramene" id="AET2Gv20880400.1">
    <property type="protein sequence ID" value="AET2Gv20880400.1"/>
    <property type="gene ID" value="AET2Gv20880400"/>
</dbReference>
<reference evidence="9" key="1">
    <citation type="journal article" date="2014" name="Science">
        <title>Ancient hybridizations among the ancestral genomes of bread wheat.</title>
        <authorList>
            <consortium name="International Wheat Genome Sequencing Consortium,"/>
            <person name="Marcussen T."/>
            <person name="Sandve S.R."/>
            <person name="Heier L."/>
            <person name="Spannagl M."/>
            <person name="Pfeifer M."/>
            <person name="Jakobsen K.S."/>
            <person name="Wulff B.B."/>
            <person name="Steuernagel B."/>
            <person name="Mayer K.F."/>
            <person name="Olsen O.A."/>
        </authorList>
    </citation>
    <scope>NUCLEOTIDE SEQUENCE [LARGE SCALE GENOMIC DNA]</scope>
    <source>
        <strain evidence="9">cv. AL8/78</strain>
    </source>
</reference>
<dbReference type="SMART" id="SM00184">
    <property type="entry name" value="RING"/>
    <property type="match status" value="1"/>
</dbReference>
<evidence type="ECO:0000256" key="2">
    <source>
        <dbReference type="ARBA" id="ARBA00022771"/>
    </source>
</evidence>
<keyword evidence="6" id="KW-0472">Membrane</keyword>
<dbReference type="SUPFAM" id="SSF57850">
    <property type="entry name" value="RING/U-box"/>
    <property type="match status" value="1"/>
</dbReference>
<name>A0A453CKX4_AEGTS</name>
<keyword evidence="6" id="KW-1133">Transmembrane helix</keyword>
<dbReference type="InterPro" id="IPR001841">
    <property type="entry name" value="Znf_RING"/>
</dbReference>